<dbReference type="GeneID" id="36537558"/>
<organism evidence="1 2">
    <name type="scientific">Aspergillus novofumigatus (strain IBT 16806)</name>
    <dbReference type="NCBI Taxonomy" id="1392255"/>
    <lineage>
        <taxon>Eukaryota</taxon>
        <taxon>Fungi</taxon>
        <taxon>Dikarya</taxon>
        <taxon>Ascomycota</taxon>
        <taxon>Pezizomycotina</taxon>
        <taxon>Eurotiomycetes</taxon>
        <taxon>Eurotiomycetidae</taxon>
        <taxon>Eurotiales</taxon>
        <taxon>Aspergillaceae</taxon>
        <taxon>Aspergillus</taxon>
        <taxon>Aspergillus subgen. Fumigati</taxon>
    </lineage>
</organism>
<dbReference type="EMBL" id="MSZS01000007">
    <property type="protein sequence ID" value="PKX91069.1"/>
    <property type="molecule type" value="Genomic_DNA"/>
</dbReference>
<keyword evidence="2" id="KW-1185">Reference proteome</keyword>
<dbReference type="Proteomes" id="UP000234474">
    <property type="component" value="Unassembled WGS sequence"/>
</dbReference>
<protein>
    <submittedName>
        <fullName evidence="1">Uncharacterized protein</fullName>
    </submittedName>
</protein>
<name>A0A2I1C0D1_ASPN1</name>
<comment type="caution">
    <text evidence="1">The sequence shown here is derived from an EMBL/GenBank/DDBJ whole genome shotgun (WGS) entry which is preliminary data.</text>
</comment>
<dbReference type="VEuPathDB" id="FungiDB:P174DRAFT_463218"/>
<evidence type="ECO:0000313" key="1">
    <source>
        <dbReference type="EMBL" id="PKX91069.1"/>
    </source>
</evidence>
<accession>A0A2I1C0D1</accession>
<evidence type="ECO:0000313" key="2">
    <source>
        <dbReference type="Proteomes" id="UP000234474"/>
    </source>
</evidence>
<proteinExistence type="predicted"/>
<dbReference type="RefSeq" id="XP_024679664.1">
    <property type="nucleotide sequence ID" value="XM_024830232.1"/>
</dbReference>
<dbReference type="AlphaFoldDB" id="A0A2I1C0D1"/>
<gene>
    <name evidence="1" type="ORF">P174DRAFT_463218</name>
</gene>
<sequence length="149" mass="16867">MRICQQIPITGTEDADNDTLARQAVPPGVGDCSAAPRFLGYAERIQEEHELLPGGYVRYLVWEKVPGEPMTEEFFWDLEDAGRNDIRSKFRAAYNCGVEPGQSRMSKLIFDQSTGKLYVRHDMLCNVLEIYTNGLQSHFGFPKGMANFQ</sequence>
<dbReference type="OrthoDB" id="5401170at2759"/>
<dbReference type="OMA" id="DIRSKFR"/>
<reference evidence="2" key="1">
    <citation type="journal article" date="2018" name="Proc. Natl. Acad. Sci. U.S.A.">
        <title>Linking secondary metabolites to gene clusters through genome sequencing of six diverse Aspergillus species.</title>
        <authorList>
            <person name="Kaerboelling I."/>
            <person name="Vesth T.C."/>
            <person name="Frisvad J.C."/>
            <person name="Nybo J.L."/>
            <person name="Theobald S."/>
            <person name="Kuo A."/>
            <person name="Bowyer P."/>
            <person name="Matsuda Y."/>
            <person name="Mondo S."/>
            <person name="Lyhne E.K."/>
            <person name="Kogle M.E."/>
            <person name="Clum A."/>
            <person name="Lipzen A."/>
            <person name="Salamov A."/>
            <person name="Ngan C.Y."/>
            <person name="Daum C."/>
            <person name="Chiniquy J."/>
            <person name="Barry K."/>
            <person name="LaButti K."/>
            <person name="Haridas S."/>
            <person name="Simmons B.A."/>
            <person name="Magnuson J.K."/>
            <person name="Mortensen U.H."/>
            <person name="Larsen T.O."/>
            <person name="Grigoriev I.V."/>
            <person name="Baker S.E."/>
            <person name="Andersen M.R."/>
        </authorList>
    </citation>
    <scope>NUCLEOTIDE SEQUENCE [LARGE SCALE GENOMIC DNA]</scope>
    <source>
        <strain evidence="2">IBT 16806</strain>
    </source>
</reference>